<organism evidence="5 6">
    <name type="scientific">Clostridium butyricum E4 str. BoNT E BL5262</name>
    <dbReference type="NCBI Taxonomy" id="632245"/>
    <lineage>
        <taxon>Bacteria</taxon>
        <taxon>Bacillati</taxon>
        <taxon>Bacillota</taxon>
        <taxon>Clostridia</taxon>
        <taxon>Eubacteriales</taxon>
        <taxon>Clostridiaceae</taxon>
        <taxon>Clostridium</taxon>
    </lineage>
</organism>
<dbReference type="GO" id="GO:0008233">
    <property type="term" value="F:peptidase activity"/>
    <property type="evidence" value="ECO:0007669"/>
    <property type="project" value="UniProtKB-KW"/>
</dbReference>
<dbReference type="InterPro" id="IPR006433">
    <property type="entry name" value="Prohead_protease"/>
</dbReference>
<dbReference type="RefSeq" id="WP_003409909.1">
    <property type="nucleotide sequence ID" value="NZ_ACOM01000005.1"/>
</dbReference>
<protein>
    <submittedName>
        <fullName evidence="5">Phage prohead protease, HK97 family</fullName>
    </submittedName>
</protein>
<dbReference type="AlphaFoldDB" id="C4IGS2"/>
<dbReference type="HOGENOM" id="CLU_097078_0_1_9"/>
<feature type="domain" description="Prohead serine protease" evidence="4">
    <location>
        <begin position="15"/>
        <end position="185"/>
    </location>
</feature>
<name>C4IGS2_CLOBU</name>
<evidence type="ECO:0000256" key="1">
    <source>
        <dbReference type="ARBA" id="ARBA00022612"/>
    </source>
</evidence>
<comment type="caution">
    <text evidence="5">The sequence shown here is derived from an EMBL/GenBank/DDBJ whole genome shotgun (WGS) entry which is preliminary data.</text>
</comment>
<reference evidence="5 6" key="1">
    <citation type="submission" date="2009-08" db="EMBL/GenBank/DDBJ databases">
        <authorList>
            <person name="Shrivastava S."/>
            <person name="Brinkac L.B."/>
            <person name="Brown J.L."/>
            <person name="Bruce D.B."/>
            <person name="Detter C."/>
            <person name="Green L.D."/>
            <person name="Munk C.A."/>
            <person name="Rogers Y.C."/>
            <person name="Tapia R."/>
            <person name="Sims D.R."/>
            <person name="Smith L.A."/>
            <person name="Smith T.J."/>
            <person name="Sutton G."/>
            <person name="Brettin T."/>
        </authorList>
    </citation>
    <scope>NUCLEOTIDE SEQUENCE [LARGE SCALE GENOMIC DNA]</scope>
    <source>
        <strain evidence="6">E4 str. BoNT E BL5262</strain>
    </source>
</reference>
<evidence type="ECO:0000256" key="3">
    <source>
        <dbReference type="ARBA" id="ARBA00022801"/>
    </source>
</evidence>
<gene>
    <name evidence="5" type="ORF">CLP_2616</name>
</gene>
<evidence type="ECO:0000256" key="2">
    <source>
        <dbReference type="ARBA" id="ARBA00022670"/>
    </source>
</evidence>
<keyword evidence="1" id="KW-1188">Viral release from host cell</keyword>
<keyword evidence="2 5" id="KW-0645">Protease</keyword>
<evidence type="ECO:0000313" key="6">
    <source>
        <dbReference type="Proteomes" id="UP000003081"/>
    </source>
</evidence>
<dbReference type="eggNOG" id="COG3740">
    <property type="taxonomic scope" value="Bacteria"/>
</dbReference>
<evidence type="ECO:0000313" key="5">
    <source>
        <dbReference type="EMBL" id="EEP53420.1"/>
    </source>
</evidence>
<keyword evidence="6" id="KW-1185">Reference proteome</keyword>
<dbReference type="NCBIfam" id="TIGR01543">
    <property type="entry name" value="proheadase_HK97"/>
    <property type="match status" value="1"/>
</dbReference>
<proteinExistence type="predicted"/>
<accession>C4IGS2</accession>
<keyword evidence="3" id="KW-0378">Hydrolase</keyword>
<dbReference type="Proteomes" id="UP000003081">
    <property type="component" value="Unassembled WGS sequence"/>
</dbReference>
<dbReference type="InterPro" id="IPR054613">
    <property type="entry name" value="Peptidase_S78_dom"/>
</dbReference>
<dbReference type="Pfam" id="PF04586">
    <property type="entry name" value="Peptidase_S78"/>
    <property type="match status" value="1"/>
</dbReference>
<dbReference type="GO" id="GO:0006508">
    <property type="term" value="P:proteolysis"/>
    <property type="evidence" value="ECO:0007669"/>
    <property type="project" value="UniProtKB-KW"/>
</dbReference>
<sequence length="209" mass="23708">MNKKERELRNVNCNFEVRELGEGENKQIHIQGYALTYGTLSENLGGFRETISSGALEGCDMSDVVFDYDHDTSKILARNNKSSGIGSLVLKADEKGLFFDAIPTDTSYSRDLVENLKNGIVNKCSFIFNIDWSDPEAQKWDWDDGSRGYDFRTINKLKSITDVSIVVFPAYESTETSIYTRAKDEYSGELETALELRKKQIKNEIELIT</sequence>
<dbReference type="EMBL" id="ACOM01000005">
    <property type="protein sequence ID" value="EEP53420.1"/>
    <property type="molecule type" value="Genomic_DNA"/>
</dbReference>
<evidence type="ECO:0000259" key="4">
    <source>
        <dbReference type="Pfam" id="PF04586"/>
    </source>
</evidence>